<dbReference type="EMBL" id="CP120370">
    <property type="protein sequence ID" value="WEX80701.1"/>
    <property type="molecule type" value="Genomic_DNA"/>
</dbReference>
<keyword evidence="2" id="KW-0238">DNA-binding</keyword>
<evidence type="ECO:0000259" key="4">
    <source>
        <dbReference type="PROSITE" id="PS50949"/>
    </source>
</evidence>
<evidence type="ECO:0000256" key="3">
    <source>
        <dbReference type="ARBA" id="ARBA00023163"/>
    </source>
</evidence>
<dbReference type="Gene3D" id="1.10.10.10">
    <property type="entry name" value="Winged helix-like DNA-binding domain superfamily/Winged helix DNA-binding domain"/>
    <property type="match status" value="1"/>
</dbReference>
<dbReference type="InterPro" id="IPR036388">
    <property type="entry name" value="WH-like_DNA-bd_sf"/>
</dbReference>
<dbReference type="Proteomes" id="UP001235547">
    <property type="component" value="Chromosome 2"/>
</dbReference>
<protein>
    <submittedName>
        <fullName evidence="5">GntR family transcriptional regulator</fullName>
    </submittedName>
</protein>
<feature type="domain" description="HTH gntR-type" evidence="4">
    <location>
        <begin position="18"/>
        <end position="86"/>
    </location>
</feature>
<dbReference type="InterPro" id="IPR011711">
    <property type="entry name" value="GntR_C"/>
</dbReference>
<dbReference type="SMART" id="SM00345">
    <property type="entry name" value="HTH_GNTR"/>
    <property type="match status" value="1"/>
</dbReference>
<sequence length="245" mass="27495">MTMTAALPQLTAISTNDRATPSLVYRSLLRSIKDGLMVPGAKLPNERELAQQLNTSRTAVRSALAMMERQGLVRRRVGSGTFLTDDAHDVFGRMDQTNAASHEAVPSFAEIVEGRLLFEPAMMHLVVSRVQEHEIVEMRRILEVILGATTWEDFKESIYALHRQMFASTKNKFLEQIMASILDDRRAVLLDGHDTGKPAPSPVKQQTYKDLKSIVDAIADRNGQRAEELVSNHLMRTLATINIWQ</sequence>
<proteinExistence type="predicted"/>
<gene>
    <name evidence="5" type="ORF">PYH38_002181</name>
</gene>
<dbReference type="SMART" id="SM00895">
    <property type="entry name" value="FCD"/>
    <property type="match status" value="1"/>
</dbReference>
<accession>A0ABY8CPX1</accession>
<evidence type="ECO:0000313" key="6">
    <source>
        <dbReference type="Proteomes" id="UP001235547"/>
    </source>
</evidence>
<dbReference type="PANTHER" id="PTHR43537">
    <property type="entry name" value="TRANSCRIPTIONAL REGULATOR, GNTR FAMILY"/>
    <property type="match status" value="1"/>
</dbReference>
<dbReference type="Gene3D" id="1.20.120.530">
    <property type="entry name" value="GntR ligand-binding domain-like"/>
    <property type="match status" value="1"/>
</dbReference>
<evidence type="ECO:0000256" key="1">
    <source>
        <dbReference type="ARBA" id="ARBA00023015"/>
    </source>
</evidence>
<dbReference type="InterPro" id="IPR008920">
    <property type="entry name" value="TF_FadR/GntR_C"/>
</dbReference>
<name>A0ABY8CPX1_9HYPH</name>
<dbReference type="Pfam" id="PF00392">
    <property type="entry name" value="GntR"/>
    <property type="match status" value="1"/>
</dbReference>
<dbReference type="SUPFAM" id="SSF48008">
    <property type="entry name" value="GntR ligand-binding domain-like"/>
    <property type="match status" value="1"/>
</dbReference>
<evidence type="ECO:0000313" key="5">
    <source>
        <dbReference type="EMBL" id="WEX80701.1"/>
    </source>
</evidence>
<reference evidence="5 6" key="1">
    <citation type="submission" date="2023-03" db="EMBL/GenBank/DDBJ databases">
        <authorList>
            <person name="Kaur S."/>
            <person name="Espinosa-Saiz D."/>
            <person name="Velazquez E."/>
            <person name="Menendez E."/>
            <person name="diCenzo G.C."/>
        </authorList>
    </citation>
    <scope>NUCLEOTIDE SEQUENCE [LARGE SCALE GENOMIC DNA]</scope>
    <source>
        <strain evidence="5 6">LMG 27395</strain>
    </source>
</reference>
<dbReference type="InterPro" id="IPR036390">
    <property type="entry name" value="WH_DNA-bd_sf"/>
</dbReference>
<dbReference type="PANTHER" id="PTHR43537:SF5">
    <property type="entry name" value="UXU OPERON TRANSCRIPTIONAL REGULATOR"/>
    <property type="match status" value="1"/>
</dbReference>
<dbReference type="CDD" id="cd07377">
    <property type="entry name" value="WHTH_GntR"/>
    <property type="match status" value="1"/>
</dbReference>
<dbReference type="PROSITE" id="PS50949">
    <property type="entry name" value="HTH_GNTR"/>
    <property type="match status" value="1"/>
</dbReference>
<keyword evidence="6" id="KW-1185">Reference proteome</keyword>
<evidence type="ECO:0000256" key="2">
    <source>
        <dbReference type="ARBA" id="ARBA00023125"/>
    </source>
</evidence>
<dbReference type="InterPro" id="IPR000524">
    <property type="entry name" value="Tscrpt_reg_HTH_GntR"/>
</dbReference>
<keyword evidence="1" id="KW-0805">Transcription regulation</keyword>
<dbReference type="RefSeq" id="WP_280731420.1">
    <property type="nucleotide sequence ID" value="NZ_CP120367.1"/>
</dbReference>
<dbReference type="PRINTS" id="PR00035">
    <property type="entry name" value="HTHGNTR"/>
</dbReference>
<organism evidence="5 6">
    <name type="scientific">Sinorhizobium numidicum</name>
    <dbReference type="NCBI Taxonomy" id="680248"/>
    <lineage>
        <taxon>Bacteria</taxon>
        <taxon>Pseudomonadati</taxon>
        <taxon>Pseudomonadota</taxon>
        <taxon>Alphaproteobacteria</taxon>
        <taxon>Hyphomicrobiales</taxon>
        <taxon>Rhizobiaceae</taxon>
        <taxon>Sinorhizobium/Ensifer group</taxon>
        <taxon>Sinorhizobium</taxon>
    </lineage>
</organism>
<keyword evidence="3" id="KW-0804">Transcription</keyword>
<dbReference type="SUPFAM" id="SSF46785">
    <property type="entry name" value="Winged helix' DNA-binding domain"/>
    <property type="match status" value="1"/>
</dbReference>
<dbReference type="Pfam" id="PF07729">
    <property type="entry name" value="FCD"/>
    <property type="match status" value="1"/>
</dbReference>